<sequence length="242" mass="28259">MQSIKWGIQMYKCNKCRDMLFILNKDEAIPCECRDIRIAETILQKSGISEKFREKTFESFKYEIDSDILRAYTKAVNYSNDFIKYFNDNKNKRAINKISSIILVGQVGSGKTHLSMAIANTLLSNGISVIYMPFRDIITKIKQNILDEEYYKKYISRYQRAKVLLIDDLFKGNISKSDINIIFEIVNYRYLNNLPMIISSEYDVNSLLQIDEAIGSRLIEMSEENIVQIKGKKLNYRIYKGK</sequence>
<dbReference type="PANTHER" id="PTHR30050">
    <property type="entry name" value="CHROMOSOMAL REPLICATION INITIATOR PROTEIN DNAA"/>
    <property type="match status" value="1"/>
</dbReference>
<keyword evidence="2" id="KW-0547">Nucleotide-binding</keyword>
<accession>A0ABR7JKK1</accession>
<dbReference type="InterPro" id="IPR003593">
    <property type="entry name" value="AAA+_ATPase"/>
</dbReference>
<dbReference type="InterPro" id="IPR002611">
    <property type="entry name" value="IstB_ATP-bd"/>
</dbReference>
<name>A0ABR7JKK1_9FIRM</name>
<dbReference type="InterPro" id="IPR027417">
    <property type="entry name" value="P-loop_NTPase"/>
</dbReference>
<dbReference type="CDD" id="cd00009">
    <property type="entry name" value="AAA"/>
    <property type="match status" value="1"/>
</dbReference>
<dbReference type="EMBL" id="JACRWE010000001">
    <property type="protein sequence ID" value="MBC5995287.1"/>
    <property type="molecule type" value="Genomic_DNA"/>
</dbReference>
<gene>
    <name evidence="2" type="ORF">H8923_00820</name>
</gene>
<dbReference type="PANTHER" id="PTHR30050:SF10">
    <property type="entry name" value="PHAGE-LIKE ELEMENT PBSX PROTEIN XKDC"/>
    <property type="match status" value="1"/>
</dbReference>
<dbReference type="SUPFAM" id="SSF52540">
    <property type="entry name" value="P-loop containing nucleoside triphosphate hydrolases"/>
    <property type="match status" value="1"/>
</dbReference>
<protein>
    <submittedName>
        <fullName evidence="2">ATP-binding protein</fullName>
    </submittedName>
</protein>
<keyword evidence="3" id="KW-1185">Reference proteome</keyword>
<proteinExistence type="predicted"/>
<organism evidence="2 3">
    <name type="scientific">Romboutsia faecis</name>
    <dbReference type="NCBI Taxonomy" id="2764597"/>
    <lineage>
        <taxon>Bacteria</taxon>
        <taxon>Bacillati</taxon>
        <taxon>Bacillota</taxon>
        <taxon>Clostridia</taxon>
        <taxon>Peptostreptococcales</taxon>
        <taxon>Peptostreptococcaceae</taxon>
        <taxon>Romboutsia</taxon>
    </lineage>
</organism>
<evidence type="ECO:0000313" key="3">
    <source>
        <dbReference type="Proteomes" id="UP000609849"/>
    </source>
</evidence>
<evidence type="ECO:0000259" key="1">
    <source>
        <dbReference type="SMART" id="SM00382"/>
    </source>
</evidence>
<dbReference type="SMART" id="SM00382">
    <property type="entry name" value="AAA"/>
    <property type="match status" value="1"/>
</dbReference>
<dbReference type="Pfam" id="PF01695">
    <property type="entry name" value="IstB_IS21"/>
    <property type="match status" value="1"/>
</dbReference>
<reference evidence="2 3" key="1">
    <citation type="submission" date="2020-08" db="EMBL/GenBank/DDBJ databases">
        <authorList>
            <person name="Liu C."/>
            <person name="Sun Q."/>
        </authorList>
    </citation>
    <scope>NUCLEOTIDE SEQUENCE [LARGE SCALE GENOMIC DNA]</scope>
    <source>
        <strain evidence="2 3">NSJ-18</strain>
    </source>
</reference>
<evidence type="ECO:0000313" key="2">
    <source>
        <dbReference type="EMBL" id="MBC5995287.1"/>
    </source>
</evidence>
<feature type="domain" description="AAA+ ATPase" evidence="1">
    <location>
        <begin position="97"/>
        <end position="225"/>
    </location>
</feature>
<dbReference type="Gene3D" id="3.40.50.300">
    <property type="entry name" value="P-loop containing nucleotide triphosphate hydrolases"/>
    <property type="match status" value="1"/>
</dbReference>
<dbReference type="Proteomes" id="UP000609849">
    <property type="component" value="Unassembled WGS sequence"/>
</dbReference>
<dbReference type="GO" id="GO:0005524">
    <property type="term" value="F:ATP binding"/>
    <property type="evidence" value="ECO:0007669"/>
    <property type="project" value="UniProtKB-KW"/>
</dbReference>
<keyword evidence="2" id="KW-0067">ATP-binding</keyword>
<comment type="caution">
    <text evidence="2">The sequence shown here is derived from an EMBL/GenBank/DDBJ whole genome shotgun (WGS) entry which is preliminary data.</text>
</comment>